<evidence type="ECO:0000259" key="3">
    <source>
        <dbReference type="Pfam" id="PF00561"/>
    </source>
</evidence>
<dbReference type="GO" id="GO:0052689">
    <property type="term" value="F:carboxylic ester hydrolase activity"/>
    <property type="evidence" value="ECO:0007669"/>
    <property type="project" value="TreeGrafter"/>
</dbReference>
<dbReference type="PANTHER" id="PTHR46118">
    <property type="entry name" value="PROTEIN ABHD11"/>
    <property type="match status" value="1"/>
</dbReference>
<dbReference type="PANTHER" id="PTHR46118:SF4">
    <property type="entry name" value="PROTEIN ABHD11"/>
    <property type="match status" value="1"/>
</dbReference>
<sequence>MNSHFFRASRTNALPTPRSLFNTLPSDLSCASTGPGRRRVSSSAQHSTPVDLEYDAYGSAREKSGALVILHGLFGSKRNWVSLAKAFEKDLRTPVYALDLRNHGSSPHAEPMTYAAMAEDVLNFCQKHSLSNISLLGHSMGGKVVMAVALHPSLPPMLLSHLVVADIAPSRARLSSEFEAYLRAMYRIETSQLQTKKEAQEILKEIEQDPMVRAFLLTNLASDTPPLRFRIPINILMGCIPEIGSFPYAPGERQWDGKTLFIKGTKSNYINKNNIPIAEQFFPNMELEHLDAGHWVHAERPNEFRKLVTDFVAS</sequence>
<keyword evidence="2 4" id="KW-0378">Hydrolase</keyword>
<dbReference type="STRING" id="5364.A0A5C3MM70"/>
<dbReference type="OrthoDB" id="8119704at2759"/>
<evidence type="ECO:0000313" key="5">
    <source>
        <dbReference type="Proteomes" id="UP000305948"/>
    </source>
</evidence>
<dbReference type="Pfam" id="PF00561">
    <property type="entry name" value="Abhydrolase_1"/>
    <property type="match status" value="1"/>
</dbReference>
<dbReference type="GO" id="GO:0005739">
    <property type="term" value="C:mitochondrion"/>
    <property type="evidence" value="ECO:0007669"/>
    <property type="project" value="TreeGrafter"/>
</dbReference>
<feature type="domain" description="AB hydrolase-1" evidence="3">
    <location>
        <begin position="66"/>
        <end position="301"/>
    </location>
</feature>
<dbReference type="Proteomes" id="UP000305948">
    <property type="component" value="Unassembled WGS sequence"/>
</dbReference>
<dbReference type="InterPro" id="IPR000073">
    <property type="entry name" value="AB_hydrolase_1"/>
</dbReference>
<dbReference type="Gene3D" id="3.40.50.1820">
    <property type="entry name" value="alpha/beta hydrolase"/>
    <property type="match status" value="1"/>
</dbReference>
<keyword evidence="5" id="KW-1185">Reference proteome</keyword>
<evidence type="ECO:0000313" key="4">
    <source>
        <dbReference type="EMBL" id="TFK45823.1"/>
    </source>
</evidence>
<accession>A0A5C3MM70</accession>
<name>A0A5C3MM70_9AGAM</name>
<evidence type="ECO:0000256" key="1">
    <source>
        <dbReference type="ARBA" id="ARBA00008645"/>
    </source>
</evidence>
<dbReference type="SUPFAM" id="SSF53474">
    <property type="entry name" value="alpha/beta-Hydrolases"/>
    <property type="match status" value="1"/>
</dbReference>
<dbReference type="EMBL" id="ML213536">
    <property type="protein sequence ID" value="TFK45823.1"/>
    <property type="molecule type" value="Genomic_DNA"/>
</dbReference>
<evidence type="ECO:0000256" key="2">
    <source>
        <dbReference type="ARBA" id="ARBA00022801"/>
    </source>
</evidence>
<organism evidence="4 5">
    <name type="scientific">Heliocybe sulcata</name>
    <dbReference type="NCBI Taxonomy" id="5364"/>
    <lineage>
        <taxon>Eukaryota</taxon>
        <taxon>Fungi</taxon>
        <taxon>Dikarya</taxon>
        <taxon>Basidiomycota</taxon>
        <taxon>Agaricomycotina</taxon>
        <taxon>Agaricomycetes</taxon>
        <taxon>Gloeophyllales</taxon>
        <taxon>Gloeophyllaceae</taxon>
        <taxon>Heliocybe</taxon>
    </lineage>
</organism>
<dbReference type="InterPro" id="IPR029058">
    <property type="entry name" value="AB_hydrolase_fold"/>
</dbReference>
<dbReference type="AlphaFoldDB" id="A0A5C3MM70"/>
<protein>
    <submittedName>
        <fullName evidence="4">Alpha/beta-hydrolase</fullName>
    </submittedName>
</protein>
<comment type="similarity">
    <text evidence="1">Belongs to the AB hydrolase superfamily.</text>
</comment>
<gene>
    <name evidence="4" type="ORF">OE88DRAFT_1783006</name>
</gene>
<dbReference type="FunFam" id="3.40.50.1820:FF:000039">
    <property type="entry name" value="Esterase ybfF"/>
    <property type="match status" value="1"/>
</dbReference>
<proteinExistence type="inferred from homology"/>
<reference evidence="4 5" key="1">
    <citation type="journal article" date="2019" name="Nat. Ecol. Evol.">
        <title>Megaphylogeny resolves global patterns of mushroom evolution.</title>
        <authorList>
            <person name="Varga T."/>
            <person name="Krizsan K."/>
            <person name="Foldi C."/>
            <person name="Dima B."/>
            <person name="Sanchez-Garcia M."/>
            <person name="Sanchez-Ramirez S."/>
            <person name="Szollosi G.J."/>
            <person name="Szarkandi J.G."/>
            <person name="Papp V."/>
            <person name="Albert L."/>
            <person name="Andreopoulos W."/>
            <person name="Angelini C."/>
            <person name="Antonin V."/>
            <person name="Barry K.W."/>
            <person name="Bougher N.L."/>
            <person name="Buchanan P."/>
            <person name="Buyck B."/>
            <person name="Bense V."/>
            <person name="Catcheside P."/>
            <person name="Chovatia M."/>
            <person name="Cooper J."/>
            <person name="Damon W."/>
            <person name="Desjardin D."/>
            <person name="Finy P."/>
            <person name="Geml J."/>
            <person name="Haridas S."/>
            <person name="Hughes K."/>
            <person name="Justo A."/>
            <person name="Karasinski D."/>
            <person name="Kautmanova I."/>
            <person name="Kiss B."/>
            <person name="Kocsube S."/>
            <person name="Kotiranta H."/>
            <person name="LaButti K.M."/>
            <person name="Lechner B.E."/>
            <person name="Liimatainen K."/>
            <person name="Lipzen A."/>
            <person name="Lukacs Z."/>
            <person name="Mihaltcheva S."/>
            <person name="Morgado L.N."/>
            <person name="Niskanen T."/>
            <person name="Noordeloos M.E."/>
            <person name="Ohm R.A."/>
            <person name="Ortiz-Santana B."/>
            <person name="Ovrebo C."/>
            <person name="Racz N."/>
            <person name="Riley R."/>
            <person name="Savchenko A."/>
            <person name="Shiryaev A."/>
            <person name="Soop K."/>
            <person name="Spirin V."/>
            <person name="Szebenyi C."/>
            <person name="Tomsovsky M."/>
            <person name="Tulloss R.E."/>
            <person name="Uehling J."/>
            <person name="Grigoriev I.V."/>
            <person name="Vagvolgyi C."/>
            <person name="Papp T."/>
            <person name="Martin F.M."/>
            <person name="Miettinen O."/>
            <person name="Hibbett D.S."/>
            <person name="Nagy L.G."/>
        </authorList>
    </citation>
    <scope>NUCLEOTIDE SEQUENCE [LARGE SCALE GENOMIC DNA]</scope>
    <source>
        <strain evidence="4 5">OMC1185</strain>
    </source>
</reference>